<comment type="similarity">
    <text evidence="2 5">Belongs to the acyl-CoA dehydrogenase family.</text>
</comment>
<dbReference type="PANTHER" id="PTHR43884">
    <property type="entry name" value="ACYL-COA DEHYDROGENASE"/>
    <property type="match status" value="1"/>
</dbReference>
<evidence type="ECO:0000256" key="6">
    <source>
        <dbReference type="SAM" id="MobiDB-lite"/>
    </source>
</evidence>
<evidence type="ECO:0000313" key="9">
    <source>
        <dbReference type="EMBL" id="SCG39842.1"/>
    </source>
</evidence>
<evidence type="ECO:0000259" key="8">
    <source>
        <dbReference type="Pfam" id="PF02770"/>
    </source>
</evidence>
<dbReference type="InterPro" id="IPR046373">
    <property type="entry name" value="Acyl-CoA_Oxase/DH_mid-dom_sf"/>
</dbReference>
<dbReference type="InterPro" id="IPR036250">
    <property type="entry name" value="AcylCo_DH-like_C"/>
</dbReference>
<dbReference type="Gene3D" id="1.20.140.10">
    <property type="entry name" value="Butyryl-CoA Dehydrogenase, subunit A, domain 3"/>
    <property type="match status" value="1"/>
</dbReference>
<name>A0A1C5H1A6_9ACTN</name>
<dbReference type="Gene3D" id="1.10.540.10">
    <property type="entry name" value="Acyl-CoA dehydrogenase/oxidase, N-terminal domain"/>
    <property type="match status" value="1"/>
</dbReference>
<keyword evidence="10" id="KW-1185">Reference proteome</keyword>
<organism evidence="9 10">
    <name type="scientific">Micromonospora humi</name>
    <dbReference type="NCBI Taxonomy" id="745366"/>
    <lineage>
        <taxon>Bacteria</taxon>
        <taxon>Bacillati</taxon>
        <taxon>Actinomycetota</taxon>
        <taxon>Actinomycetes</taxon>
        <taxon>Micromonosporales</taxon>
        <taxon>Micromonosporaceae</taxon>
        <taxon>Micromonospora</taxon>
    </lineage>
</organism>
<dbReference type="GO" id="GO:0003995">
    <property type="term" value="F:acyl-CoA dehydrogenase activity"/>
    <property type="evidence" value="ECO:0007669"/>
    <property type="project" value="TreeGrafter"/>
</dbReference>
<gene>
    <name evidence="9" type="ORF">GA0070213_102152</name>
</gene>
<dbReference type="EMBL" id="FMDM01000002">
    <property type="protein sequence ID" value="SCG39842.1"/>
    <property type="molecule type" value="Genomic_DNA"/>
</dbReference>
<dbReference type="PANTHER" id="PTHR43884:SF19">
    <property type="entry name" value="ACYL-COA DEHYDROGENASE FADE4-RELATED"/>
    <property type="match status" value="1"/>
</dbReference>
<keyword evidence="4 5" id="KW-0274">FAD</keyword>
<feature type="region of interest" description="Disordered" evidence="6">
    <location>
        <begin position="578"/>
        <end position="638"/>
    </location>
</feature>
<evidence type="ECO:0000256" key="4">
    <source>
        <dbReference type="ARBA" id="ARBA00022827"/>
    </source>
</evidence>
<keyword evidence="3 5" id="KW-0285">Flavoprotein</keyword>
<accession>A0A1C5H1A6</accession>
<reference evidence="10" key="1">
    <citation type="submission" date="2016-06" db="EMBL/GenBank/DDBJ databases">
        <authorList>
            <person name="Varghese N."/>
            <person name="Submissions Spin"/>
        </authorList>
    </citation>
    <scope>NUCLEOTIDE SEQUENCE [LARGE SCALE GENOMIC DNA]</scope>
    <source>
        <strain evidence="10">DSM 45647</strain>
    </source>
</reference>
<dbReference type="Pfam" id="PF02770">
    <property type="entry name" value="Acyl-CoA_dh_M"/>
    <property type="match status" value="1"/>
</dbReference>
<comment type="cofactor">
    <cofactor evidence="1 5">
        <name>FAD</name>
        <dbReference type="ChEBI" id="CHEBI:57692"/>
    </cofactor>
</comment>
<evidence type="ECO:0000256" key="2">
    <source>
        <dbReference type="ARBA" id="ARBA00009347"/>
    </source>
</evidence>
<dbReference type="AlphaFoldDB" id="A0A1C5H1A6"/>
<evidence type="ECO:0000256" key="3">
    <source>
        <dbReference type="ARBA" id="ARBA00022630"/>
    </source>
</evidence>
<evidence type="ECO:0000256" key="5">
    <source>
        <dbReference type="RuleBase" id="RU362125"/>
    </source>
</evidence>
<dbReference type="InterPro" id="IPR006091">
    <property type="entry name" value="Acyl-CoA_Oxase/DH_mid-dom"/>
</dbReference>
<dbReference type="Proteomes" id="UP000199360">
    <property type="component" value="Unassembled WGS sequence"/>
</dbReference>
<dbReference type="SUPFAM" id="SSF47203">
    <property type="entry name" value="Acyl-CoA dehydrogenase C-terminal domain-like"/>
    <property type="match status" value="1"/>
</dbReference>
<dbReference type="InterPro" id="IPR009100">
    <property type="entry name" value="AcylCoA_DH/oxidase_NM_dom_sf"/>
</dbReference>
<dbReference type="Gene3D" id="2.40.110.10">
    <property type="entry name" value="Butyryl-CoA Dehydrogenase, subunit A, domain 2"/>
    <property type="match status" value="1"/>
</dbReference>
<protein>
    <submittedName>
        <fullName evidence="9">Acyl-CoA dehydrogenase</fullName>
    </submittedName>
</protein>
<evidence type="ECO:0000259" key="7">
    <source>
        <dbReference type="Pfam" id="PF00441"/>
    </source>
</evidence>
<dbReference type="Pfam" id="PF00441">
    <property type="entry name" value="Acyl-CoA_dh_1"/>
    <property type="match status" value="1"/>
</dbReference>
<proteinExistence type="inferred from homology"/>
<feature type="domain" description="Acyl-CoA dehydrogenase/oxidase C-terminal" evidence="7">
    <location>
        <begin position="240"/>
        <end position="387"/>
    </location>
</feature>
<feature type="domain" description="Acyl-CoA oxidase/dehydrogenase middle" evidence="8">
    <location>
        <begin position="140"/>
        <end position="229"/>
    </location>
</feature>
<dbReference type="STRING" id="745366.GA0070213_102152"/>
<evidence type="ECO:0000256" key="1">
    <source>
        <dbReference type="ARBA" id="ARBA00001974"/>
    </source>
</evidence>
<dbReference type="GO" id="GO:0050660">
    <property type="term" value="F:flavin adenine dinucleotide binding"/>
    <property type="evidence" value="ECO:0007669"/>
    <property type="project" value="InterPro"/>
</dbReference>
<sequence>MYLVFVDGMAVRCRVTPDEAPAWRRLSPLPLDRLAPLPALADHLDRPDVVRRLADADAARTPPDQVLAEVRSLGVAAVYDPATATAVHVNALNAVLARHSGSLAITLGVNALALLPLYIAGTPQQRDRAGAVLRAGGSAAMLLTELEHGSNLARIATRAVPDGDGWRLAGEKDLINGGRRHELLVVLARVDSGADLGMFLAERDGSVDALPAWRTLPTAAADISGVRLEGTVAQPIGAPGDGAGVLRLTLALSRGGIGSLASGAASGALAQAVAYARERDVYGEPIVHLGAIAEHLFRAAALDVLVAAAAVKATFLINTLGPAAAHATAVAKYACCLLAEEAVAEGRAVLGSRALVEEFGYAARVRDVLLYGVFDGTSHILLDQLQWRLERFAAGPGRGEDGYRTLAEAYATGPQPLVHVARLRVRPFAPNPAVRAATLAAAGARPAVGALATLLRHLLDLVGRARRSGRWATDQAWRFAAAGVLAEVEALLAAVELVDPHGRVTAGLPGRAGEVDEAALGYALGWRGAVLAARVDDLAADLAADDPPGPGPARTDDLIAAFAGERAPARAALRRWLTAPAGDRSRPGPSAGAPDGSAERPAEPARRPGPAPDGPEERPGTAPVRAVPADRSAAGASR</sequence>
<dbReference type="GO" id="GO:0005886">
    <property type="term" value="C:plasma membrane"/>
    <property type="evidence" value="ECO:0007669"/>
    <property type="project" value="TreeGrafter"/>
</dbReference>
<evidence type="ECO:0000313" key="10">
    <source>
        <dbReference type="Proteomes" id="UP000199360"/>
    </source>
</evidence>
<dbReference type="InterPro" id="IPR037069">
    <property type="entry name" value="AcylCoA_DH/ox_N_sf"/>
</dbReference>
<dbReference type="SUPFAM" id="SSF56645">
    <property type="entry name" value="Acyl-CoA dehydrogenase NM domain-like"/>
    <property type="match status" value="1"/>
</dbReference>
<keyword evidence="5" id="KW-0560">Oxidoreductase</keyword>
<dbReference type="InterPro" id="IPR009075">
    <property type="entry name" value="AcylCo_DH/oxidase_C"/>
</dbReference>
<feature type="compositionally biased region" description="Basic and acidic residues" evidence="6">
    <location>
        <begin position="597"/>
        <end position="606"/>
    </location>
</feature>